<evidence type="ECO:0000313" key="2">
    <source>
        <dbReference type="EMBL" id="MCW3476953.1"/>
    </source>
</evidence>
<gene>
    <name evidence="2" type="ORF">OL599_20510</name>
</gene>
<reference evidence="2" key="2">
    <citation type="submission" date="2022-10" db="EMBL/GenBank/DDBJ databases">
        <authorList>
            <person name="Trinh H.N."/>
        </authorList>
    </citation>
    <scope>NUCLEOTIDE SEQUENCE</scope>
    <source>
        <strain evidence="2">RN2-1</strain>
    </source>
</reference>
<dbReference type="GO" id="GO:0016491">
    <property type="term" value="F:oxidoreductase activity"/>
    <property type="evidence" value="ECO:0007669"/>
    <property type="project" value="InterPro"/>
</dbReference>
<feature type="domain" description="DSBA-like thioredoxin" evidence="1">
    <location>
        <begin position="15"/>
        <end position="216"/>
    </location>
</feature>
<accession>A0AA41YRG4</accession>
<sequence length="228" mass="24827">MDPQTSQPTAQKGRLDIISDAICPWCYIGKRQLERALPILAKDGLDFEVHWHPFQLNPDMPAQGVERSEYRRAKFGSAERSRQLDAQVAEAAAKVGLEIRHDLMRRTPNTVAAHRVIWLADRHGVQNAVVEALFRAYFTEGRDIGDPAALVEIAAGAGLDPDAVTAMLAGDEGRREVLGEDQMARGAGLNGVPTFTMSGHVLFSGAVPADTMAEAFGKAWRILSNRAA</sequence>
<dbReference type="InterPro" id="IPR001853">
    <property type="entry name" value="DSBA-like_thioredoxin_dom"/>
</dbReference>
<comment type="caution">
    <text evidence="2">The sequence shown here is derived from an EMBL/GenBank/DDBJ whole genome shotgun (WGS) entry which is preliminary data.</text>
</comment>
<dbReference type="Proteomes" id="UP001165679">
    <property type="component" value="Unassembled WGS sequence"/>
</dbReference>
<organism evidence="2 3">
    <name type="scientific">Limobrevibacterium gyesilva</name>
    <dbReference type="NCBI Taxonomy" id="2991712"/>
    <lineage>
        <taxon>Bacteria</taxon>
        <taxon>Pseudomonadati</taxon>
        <taxon>Pseudomonadota</taxon>
        <taxon>Alphaproteobacteria</taxon>
        <taxon>Acetobacterales</taxon>
        <taxon>Acetobacteraceae</taxon>
        <taxon>Limobrevibacterium</taxon>
    </lineage>
</organism>
<name>A0AA41YRG4_9PROT</name>
<dbReference type="CDD" id="cd03024">
    <property type="entry name" value="DsbA_FrnE"/>
    <property type="match status" value="1"/>
</dbReference>
<evidence type="ECO:0000313" key="3">
    <source>
        <dbReference type="Proteomes" id="UP001165679"/>
    </source>
</evidence>
<dbReference type="RefSeq" id="WP_264715810.1">
    <property type="nucleotide sequence ID" value="NZ_JAPDNT010000027.1"/>
</dbReference>
<proteinExistence type="predicted"/>
<dbReference type="PANTHER" id="PTHR13887">
    <property type="entry name" value="GLUTATHIONE S-TRANSFERASE KAPPA"/>
    <property type="match status" value="1"/>
</dbReference>
<dbReference type="PANTHER" id="PTHR13887:SF41">
    <property type="entry name" value="THIOREDOXIN SUPERFAMILY PROTEIN"/>
    <property type="match status" value="1"/>
</dbReference>
<keyword evidence="3" id="KW-1185">Reference proteome</keyword>
<protein>
    <submittedName>
        <fullName evidence="2">DsbA family oxidoreductase</fullName>
    </submittedName>
</protein>
<dbReference type="InterPro" id="IPR036249">
    <property type="entry name" value="Thioredoxin-like_sf"/>
</dbReference>
<dbReference type="SUPFAM" id="SSF52833">
    <property type="entry name" value="Thioredoxin-like"/>
    <property type="match status" value="1"/>
</dbReference>
<dbReference type="EMBL" id="JAPDNT010000027">
    <property type="protein sequence ID" value="MCW3476953.1"/>
    <property type="molecule type" value="Genomic_DNA"/>
</dbReference>
<dbReference type="AlphaFoldDB" id="A0AA41YRG4"/>
<dbReference type="Gene3D" id="3.40.30.10">
    <property type="entry name" value="Glutaredoxin"/>
    <property type="match status" value="1"/>
</dbReference>
<reference evidence="2" key="1">
    <citation type="submission" date="2022-09" db="EMBL/GenBank/DDBJ databases">
        <title>Rhodovastum sp. nov. RN2-1 isolated from soil in Seongnam, South Korea.</title>
        <authorList>
            <person name="Le N.T."/>
        </authorList>
    </citation>
    <scope>NUCLEOTIDE SEQUENCE</scope>
    <source>
        <strain evidence="2">RN2-1</strain>
    </source>
</reference>
<evidence type="ECO:0000259" key="1">
    <source>
        <dbReference type="Pfam" id="PF01323"/>
    </source>
</evidence>
<dbReference type="Pfam" id="PF01323">
    <property type="entry name" value="DSBA"/>
    <property type="match status" value="1"/>
</dbReference>